<dbReference type="GeneID" id="110803402"/>
<feature type="repeat" description="PPR" evidence="3">
    <location>
        <begin position="235"/>
        <end position="269"/>
    </location>
</feature>
<dbReference type="NCBIfam" id="TIGR00756">
    <property type="entry name" value="PPR"/>
    <property type="match status" value="9"/>
</dbReference>
<accession>A0A9R0KBM7</accession>
<gene>
    <name evidence="5 6 7" type="primary">LOC110803402</name>
</gene>
<dbReference type="Proteomes" id="UP000813463">
    <property type="component" value="Chromosome 2"/>
</dbReference>
<feature type="repeat" description="PPR" evidence="3">
    <location>
        <begin position="131"/>
        <end position="165"/>
    </location>
</feature>
<dbReference type="RefSeq" id="XP_021864603.2">
    <property type="nucleotide sequence ID" value="XM_022008911.2"/>
</dbReference>
<evidence type="ECO:0000256" key="1">
    <source>
        <dbReference type="ARBA" id="ARBA00007626"/>
    </source>
</evidence>
<feature type="repeat" description="PPR" evidence="3">
    <location>
        <begin position="200"/>
        <end position="234"/>
    </location>
</feature>
<dbReference type="RefSeq" id="XP_021864602.2">
    <property type="nucleotide sequence ID" value="XM_022008910.2"/>
</dbReference>
<feature type="repeat" description="PPR" evidence="3">
    <location>
        <begin position="374"/>
        <end position="408"/>
    </location>
</feature>
<dbReference type="AlphaFoldDB" id="A0A9R0KBM7"/>
<feature type="repeat" description="PPR" evidence="3">
    <location>
        <begin position="340"/>
        <end position="370"/>
    </location>
</feature>
<comment type="similarity">
    <text evidence="1">Belongs to the PPR family. P subfamily.</text>
</comment>
<dbReference type="Pfam" id="PF01535">
    <property type="entry name" value="PPR"/>
    <property type="match status" value="1"/>
</dbReference>
<feature type="repeat" description="PPR" evidence="3">
    <location>
        <begin position="305"/>
        <end position="339"/>
    </location>
</feature>
<dbReference type="KEGG" id="soe:110803402"/>
<dbReference type="Pfam" id="PF12854">
    <property type="entry name" value="PPR_1"/>
    <property type="match status" value="2"/>
</dbReference>
<dbReference type="Gene3D" id="1.25.40.10">
    <property type="entry name" value="Tetratricopeptide repeat domain"/>
    <property type="match status" value="4"/>
</dbReference>
<name>A0A9R0KBM7_SPIOL</name>
<dbReference type="Pfam" id="PF13041">
    <property type="entry name" value="PPR_2"/>
    <property type="match status" value="3"/>
</dbReference>
<dbReference type="InterPro" id="IPR002885">
    <property type="entry name" value="PPR_rpt"/>
</dbReference>
<evidence type="ECO:0000313" key="5">
    <source>
        <dbReference type="RefSeq" id="XP_021864600.2"/>
    </source>
</evidence>
<evidence type="ECO:0000256" key="2">
    <source>
        <dbReference type="ARBA" id="ARBA00022737"/>
    </source>
</evidence>
<feature type="repeat" description="PPR" evidence="3">
    <location>
        <begin position="166"/>
        <end position="196"/>
    </location>
</feature>
<organism evidence="4 5">
    <name type="scientific">Spinacia oleracea</name>
    <name type="common">Spinach</name>
    <dbReference type="NCBI Taxonomy" id="3562"/>
    <lineage>
        <taxon>Eukaryota</taxon>
        <taxon>Viridiplantae</taxon>
        <taxon>Streptophyta</taxon>
        <taxon>Embryophyta</taxon>
        <taxon>Tracheophyta</taxon>
        <taxon>Spermatophyta</taxon>
        <taxon>Magnoliopsida</taxon>
        <taxon>eudicotyledons</taxon>
        <taxon>Gunneridae</taxon>
        <taxon>Pentapetalae</taxon>
        <taxon>Caryophyllales</taxon>
        <taxon>Chenopodiaceae</taxon>
        <taxon>Chenopodioideae</taxon>
        <taxon>Anserineae</taxon>
        <taxon>Spinacia</taxon>
    </lineage>
</organism>
<reference evidence="4" key="1">
    <citation type="journal article" date="2021" name="Nat. Commun.">
        <title>Genomic analyses provide insights into spinach domestication and the genetic basis of agronomic traits.</title>
        <authorList>
            <person name="Cai X."/>
            <person name="Sun X."/>
            <person name="Xu C."/>
            <person name="Sun H."/>
            <person name="Wang X."/>
            <person name="Ge C."/>
            <person name="Zhang Z."/>
            <person name="Wang Q."/>
            <person name="Fei Z."/>
            <person name="Jiao C."/>
            <person name="Wang Q."/>
        </authorList>
    </citation>
    <scope>NUCLEOTIDE SEQUENCE [LARGE SCALE GENOMIC DNA]</scope>
    <source>
        <strain evidence="4">cv. Varoflay</strain>
    </source>
</reference>
<feature type="repeat" description="PPR" evidence="3">
    <location>
        <begin position="270"/>
        <end position="304"/>
    </location>
</feature>
<reference evidence="5 6" key="2">
    <citation type="submission" date="2025-05" db="UniProtKB">
        <authorList>
            <consortium name="RefSeq"/>
        </authorList>
    </citation>
    <scope>IDENTIFICATION</scope>
    <source>
        <tissue evidence="5 6">Leaf</tissue>
    </source>
</reference>
<dbReference type="RefSeq" id="XP_021864600.2">
    <property type="nucleotide sequence ID" value="XM_022008908.2"/>
</dbReference>
<evidence type="ECO:0000313" key="6">
    <source>
        <dbReference type="RefSeq" id="XP_021864602.2"/>
    </source>
</evidence>
<evidence type="ECO:0000313" key="7">
    <source>
        <dbReference type="RefSeq" id="XP_021864603.2"/>
    </source>
</evidence>
<sequence length="481" mass="55179">MVRAHFHSKKFTSIWGVGTRTYTSDVTVKDLSDAAFKKICRIMMSCPKVGLDVRLDHSGVEPSPEIVEEVLKRFENAGMISYCFFEWAGKQHYYTHSVEAYHTMIGSLAKIRQFDIMWNLVSTMRNKGMLSVDTFCIIMKKYARMQKVDEALYTFNVMEKYGITPNLAAFNGLLSSLCKSKNIRKAQEIFDKMNEQFVPDSKTFSILLAGWGREPNLPKARETFRQMVDVGCKPDIVTYGIMVDILCKAGRIDEAIETLRSMDAKGCKPTSFIYSILIHAYGIENRIEDAIDTFMDMAENGVEADVGVYNALISAFCKVNKVKNVFRVLKEMDGKGVIPNARTCNIILNSLIGQGQTDEAYKVFRKMIKVCEPDADTYTMMIKMFFERDQLEMAMKMWKYMMSKRFIPSMHTYSVLINGLCEKGQVSDACVYMEEMIEKGIQPSVLTFRKLRQLLIKERRQDVLKFLQDKMNLLVKEPLCV</sequence>
<dbReference type="InterPro" id="IPR011990">
    <property type="entry name" value="TPR-like_helical_dom_sf"/>
</dbReference>
<evidence type="ECO:0000256" key="3">
    <source>
        <dbReference type="PROSITE-ProRule" id="PRU00708"/>
    </source>
</evidence>
<dbReference type="PROSITE" id="PS51375">
    <property type="entry name" value="PPR"/>
    <property type="match status" value="9"/>
</dbReference>
<keyword evidence="4" id="KW-1185">Reference proteome</keyword>
<dbReference type="PANTHER" id="PTHR47447:SF28">
    <property type="entry name" value="PENTACOTRIPEPTIDE-REPEAT REGION OF PRORP DOMAIN-CONTAINING PROTEIN"/>
    <property type="match status" value="1"/>
</dbReference>
<dbReference type="SUPFAM" id="SSF48452">
    <property type="entry name" value="TPR-like"/>
    <property type="match status" value="1"/>
</dbReference>
<evidence type="ECO:0000313" key="4">
    <source>
        <dbReference type="Proteomes" id="UP000813463"/>
    </source>
</evidence>
<proteinExistence type="inferred from homology"/>
<protein>
    <submittedName>
        <fullName evidence="5 6">Pentatricopeptide repeat-containing protein At1g77360, mitochondrial</fullName>
    </submittedName>
</protein>
<keyword evidence="2" id="KW-0677">Repeat</keyword>
<feature type="repeat" description="PPR" evidence="3">
    <location>
        <begin position="409"/>
        <end position="443"/>
    </location>
</feature>
<dbReference type="PANTHER" id="PTHR47447">
    <property type="entry name" value="OS03G0856100 PROTEIN"/>
    <property type="match status" value="1"/>
</dbReference>